<keyword evidence="7" id="KW-1185">Reference proteome</keyword>
<keyword evidence="4 5" id="KW-0472">Membrane</keyword>
<evidence type="ECO:0000256" key="4">
    <source>
        <dbReference type="ARBA" id="ARBA00023136"/>
    </source>
</evidence>
<dbReference type="EMBL" id="JAYMGO010000001">
    <property type="protein sequence ID" value="KAL1281963.1"/>
    <property type="molecule type" value="Genomic_DNA"/>
</dbReference>
<evidence type="ECO:0000256" key="2">
    <source>
        <dbReference type="ARBA" id="ARBA00022692"/>
    </source>
</evidence>
<sequence length="72" mass="8258">MGGVLYAAKSAGGGRDDGRGFCIMVALSIYTDHFHWNEKNGWYGWSYIMAWFGWLLTLFTGIMYIILRKRAD</sequence>
<dbReference type="Pfam" id="PF00822">
    <property type="entry name" value="PMP22_Claudin"/>
    <property type="match status" value="1"/>
</dbReference>
<dbReference type="PANTHER" id="PTHR10671:SF85">
    <property type="entry name" value="EPITHELIAL MEMBRANE PROTEIN 1"/>
    <property type="match status" value="1"/>
</dbReference>
<keyword evidence="2 5" id="KW-0812">Transmembrane</keyword>
<evidence type="ECO:0000256" key="1">
    <source>
        <dbReference type="ARBA" id="ARBA00004141"/>
    </source>
</evidence>
<dbReference type="PANTHER" id="PTHR10671">
    <property type="entry name" value="EPITHELIAL MEMBRANE PROTEIN-RELATED"/>
    <property type="match status" value="1"/>
</dbReference>
<organism evidence="6 7">
    <name type="scientific">Cirrhinus molitorella</name>
    <name type="common">mud carp</name>
    <dbReference type="NCBI Taxonomy" id="172907"/>
    <lineage>
        <taxon>Eukaryota</taxon>
        <taxon>Metazoa</taxon>
        <taxon>Chordata</taxon>
        <taxon>Craniata</taxon>
        <taxon>Vertebrata</taxon>
        <taxon>Euteleostomi</taxon>
        <taxon>Actinopterygii</taxon>
        <taxon>Neopterygii</taxon>
        <taxon>Teleostei</taxon>
        <taxon>Ostariophysi</taxon>
        <taxon>Cypriniformes</taxon>
        <taxon>Cyprinidae</taxon>
        <taxon>Labeoninae</taxon>
        <taxon>Labeonini</taxon>
        <taxon>Cirrhinus</taxon>
    </lineage>
</organism>
<proteinExistence type="predicted"/>
<protein>
    <submittedName>
        <fullName evidence="6">Uncharacterized protein</fullName>
    </submittedName>
</protein>
<name>A0ABR3NZ41_9TELE</name>
<gene>
    <name evidence="6" type="ORF">QQF64_000766</name>
</gene>
<dbReference type="Gene3D" id="1.20.140.150">
    <property type="match status" value="1"/>
</dbReference>
<comment type="subcellular location">
    <subcellularLocation>
        <location evidence="1">Membrane</location>
        <topology evidence="1">Multi-pass membrane protein</topology>
    </subcellularLocation>
</comment>
<dbReference type="InterPro" id="IPR004031">
    <property type="entry name" value="PMP22/EMP/MP20/Claudin"/>
</dbReference>
<comment type="caution">
    <text evidence="6">The sequence shown here is derived from an EMBL/GenBank/DDBJ whole genome shotgun (WGS) entry which is preliminary data.</text>
</comment>
<evidence type="ECO:0000313" key="6">
    <source>
        <dbReference type="EMBL" id="KAL1281963.1"/>
    </source>
</evidence>
<evidence type="ECO:0000256" key="5">
    <source>
        <dbReference type="SAM" id="Phobius"/>
    </source>
</evidence>
<evidence type="ECO:0000313" key="7">
    <source>
        <dbReference type="Proteomes" id="UP001558613"/>
    </source>
</evidence>
<dbReference type="InterPro" id="IPR050579">
    <property type="entry name" value="PMP-22/EMP/MP20-like"/>
</dbReference>
<accession>A0ABR3NZ41</accession>
<keyword evidence="3 5" id="KW-1133">Transmembrane helix</keyword>
<reference evidence="6 7" key="1">
    <citation type="submission" date="2023-09" db="EMBL/GenBank/DDBJ databases">
        <authorList>
            <person name="Wang M."/>
        </authorList>
    </citation>
    <scope>NUCLEOTIDE SEQUENCE [LARGE SCALE GENOMIC DNA]</scope>
    <source>
        <strain evidence="6">GT-2023</strain>
        <tissue evidence="6">Liver</tissue>
    </source>
</reference>
<dbReference type="Proteomes" id="UP001558613">
    <property type="component" value="Unassembled WGS sequence"/>
</dbReference>
<feature type="transmembrane region" description="Helical" evidence="5">
    <location>
        <begin position="45"/>
        <end position="67"/>
    </location>
</feature>
<evidence type="ECO:0000256" key="3">
    <source>
        <dbReference type="ARBA" id="ARBA00022989"/>
    </source>
</evidence>